<dbReference type="AlphaFoldDB" id="A0A024LRE5"/>
<dbReference type="Pfam" id="PF03864">
    <property type="entry name" value="Phage_cap_E"/>
    <property type="match status" value="1"/>
</dbReference>
<accession>A0A024LRE5</accession>
<name>A0A024LRE5_9HYPH</name>
<proteinExistence type="predicted"/>
<dbReference type="InterPro" id="IPR005564">
    <property type="entry name" value="Major_capsid_GpE"/>
</dbReference>
<evidence type="ECO:0000313" key="1">
    <source>
        <dbReference type="EMBL" id="CDP80301.1"/>
    </source>
</evidence>
<reference evidence="1" key="1">
    <citation type="submission" date="2013-11" db="EMBL/GenBank/DDBJ databases">
        <authorList>
            <person name="GENOMES U."/>
        </authorList>
    </citation>
    <scope>NUCLEOTIDE SEQUENCE</scope>
    <source>
        <strain evidence="1">MVT06</strain>
    </source>
</reference>
<sequence>MDIKSFNHDAFSSVTMMKAIENYEFKPSLIGSLDLFEEVETTTTSVSIERCNNTLSLIPTSERGAPLIEAGRDKRNIRYFETTRIAKSDTIKSGEIQNRREFGTEDQLETAMKFIAKRQKKLIKEIELTWENMQLGAIQGVVLDADGSVVYDWYKEWGITPPKAINFKLDEETTDVADVVDQVVTNMVEASSGAFSNWSWIIGLCGREFFSKLKNHKTVRETYLNTPLAQTLNSPKGIATPGAIGSGSFGSFDFAGVTFINYRNIGNYNVNAKAGTKQAIGIKPNECRFFPVNAPGVFQKTFAPGETWEFVNTVGKPLYTTLTVDREHNAWVRPEVYSYPLFICTRPEMLFKAVVGEK</sequence>
<gene>
    <name evidence="1" type="primary">gp20_2</name>
    <name evidence="1" type="ORF">BN1046_01228</name>
</gene>
<protein>
    <submittedName>
        <fullName evidence="1">Phage protein Gp20</fullName>
    </submittedName>
</protein>
<reference evidence="1" key="2">
    <citation type="submission" date="2014-05" db="EMBL/GenBank/DDBJ databases">
        <title>Genome sequencing of Bartonella spp. isolated from human blood.</title>
        <authorList>
            <person name="Raoult D."/>
        </authorList>
    </citation>
    <scope>NUCLEOTIDE SEQUENCE</scope>
    <source>
        <strain evidence="1">MVT06</strain>
    </source>
</reference>
<dbReference type="EMBL" id="HG977196">
    <property type="protein sequence ID" value="CDP80301.1"/>
    <property type="molecule type" value="Genomic_DNA"/>
</dbReference>
<organism evidence="1">
    <name type="scientific">Bartonella schoenbuchensis</name>
    <dbReference type="NCBI Taxonomy" id="165694"/>
    <lineage>
        <taxon>Bacteria</taxon>
        <taxon>Pseudomonadati</taxon>
        <taxon>Pseudomonadota</taxon>
        <taxon>Alphaproteobacteria</taxon>
        <taxon>Hyphomicrobiales</taxon>
        <taxon>Bartonellaceae</taxon>
        <taxon>Bartonella</taxon>
    </lineage>
</organism>